<evidence type="ECO:0000256" key="1">
    <source>
        <dbReference type="SAM" id="MobiDB-lite"/>
    </source>
</evidence>
<proteinExistence type="predicted"/>
<gene>
    <name evidence="2" type="ORF">CYMTET_54091</name>
</gene>
<evidence type="ECO:0000313" key="3">
    <source>
        <dbReference type="Proteomes" id="UP001190700"/>
    </source>
</evidence>
<dbReference type="AlphaFoldDB" id="A0AAE0EPE6"/>
<dbReference type="Proteomes" id="UP001190700">
    <property type="component" value="Unassembled WGS sequence"/>
</dbReference>
<protein>
    <submittedName>
        <fullName evidence="2">Uncharacterized protein</fullName>
    </submittedName>
</protein>
<name>A0AAE0EPE6_9CHLO</name>
<comment type="caution">
    <text evidence="2">The sequence shown here is derived from an EMBL/GenBank/DDBJ whole genome shotgun (WGS) entry which is preliminary data.</text>
</comment>
<dbReference type="EMBL" id="LGRX02035230">
    <property type="protein sequence ID" value="KAK3235731.1"/>
    <property type="molecule type" value="Genomic_DNA"/>
</dbReference>
<feature type="region of interest" description="Disordered" evidence="1">
    <location>
        <begin position="1"/>
        <end position="20"/>
    </location>
</feature>
<feature type="non-terminal residue" evidence="2">
    <location>
        <position position="180"/>
    </location>
</feature>
<evidence type="ECO:0000313" key="2">
    <source>
        <dbReference type="EMBL" id="KAK3235731.1"/>
    </source>
</evidence>
<keyword evidence="3" id="KW-1185">Reference proteome</keyword>
<sequence length="180" mass="18607">MVDSVGDSIGEAVGEAEDETRDEMLLGKVANASVSAYEALPNWTSEATFTLPLLTEVTLTAVELTPALLAICCWKLEVKEALKVELEKLEIANDGKEVIDVTELVELLPVGEEEVGVKDGDTEGECVGVFVGETVRNALGESVGNGVGDAESEEVGNVVGEVIGSTVGDVVGGTVGKDVG</sequence>
<reference evidence="2 3" key="1">
    <citation type="journal article" date="2015" name="Genome Biol. Evol.">
        <title>Comparative Genomics of a Bacterivorous Green Alga Reveals Evolutionary Causalities and Consequences of Phago-Mixotrophic Mode of Nutrition.</title>
        <authorList>
            <person name="Burns J.A."/>
            <person name="Paasch A."/>
            <person name="Narechania A."/>
            <person name="Kim E."/>
        </authorList>
    </citation>
    <scope>NUCLEOTIDE SEQUENCE [LARGE SCALE GENOMIC DNA]</scope>
    <source>
        <strain evidence="2 3">PLY_AMNH</strain>
    </source>
</reference>
<accession>A0AAE0EPE6</accession>
<organism evidence="2 3">
    <name type="scientific">Cymbomonas tetramitiformis</name>
    <dbReference type="NCBI Taxonomy" id="36881"/>
    <lineage>
        <taxon>Eukaryota</taxon>
        <taxon>Viridiplantae</taxon>
        <taxon>Chlorophyta</taxon>
        <taxon>Pyramimonadophyceae</taxon>
        <taxon>Pyramimonadales</taxon>
        <taxon>Pyramimonadaceae</taxon>
        <taxon>Cymbomonas</taxon>
    </lineage>
</organism>